<evidence type="ECO:0000313" key="7">
    <source>
        <dbReference type="EMBL" id="ATP55693.1"/>
    </source>
</evidence>
<dbReference type="AlphaFoldDB" id="A0A2D1U271"/>
<dbReference type="CDD" id="cd06171">
    <property type="entry name" value="Sigma70_r4"/>
    <property type="match status" value="1"/>
</dbReference>
<accession>A0A2D1U271</accession>
<dbReference type="PANTHER" id="PTHR43133:SF46">
    <property type="entry name" value="RNA POLYMERASE SIGMA-70 FACTOR ECF SUBFAMILY"/>
    <property type="match status" value="1"/>
</dbReference>
<dbReference type="InterPro" id="IPR007627">
    <property type="entry name" value="RNA_pol_sigma70_r2"/>
</dbReference>
<dbReference type="OrthoDB" id="9150024at2"/>
<reference evidence="7 8" key="1">
    <citation type="submission" date="2017-10" db="EMBL/GenBank/DDBJ databases">
        <title>Whole genome of Pedobacter ginsengisoli T01R-27 isolated from tomato rhizosphere.</title>
        <authorList>
            <person name="Weon H.-Y."/>
            <person name="Lee S.A."/>
            <person name="Sang M.K."/>
            <person name="Song J."/>
        </authorList>
    </citation>
    <scope>NUCLEOTIDE SEQUENCE [LARGE SCALE GENOMIC DNA]</scope>
    <source>
        <strain evidence="7 8">T01R-27</strain>
    </source>
</reference>
<comment type="similarity">
    <text evidence="1">Belongs to the sigma-70 factor family. ECF subfamily.</text>
</comment>
<evidence type="ECO:0000256" key="2">
    <source>
        <dbReference type="ARBA" id="ARBA00023015"/>
    </source>
</evidence>
<dbReference type="RefSeq" id="WP_099437638.1">
    <property type="nucleotide sequence ID" value="NZ_CP024091.1"/>
</dbReference>
<evidence type="ECO:0000256" key="3">
    <source>
        <dbReference type="ARBA" id="ARBA00023082"/>
    </source>
</evidence>
<evidence type="ECO:0000256" key="4">
    <source>
        <dbReference type="ARBA" id="ARBA00023163"/>
    </source>
</evidence>
<evidence type="ECO:0000313" key="8">
    <source>
        <dbReference type="Proteomes" id="UP000223749"/>
    </source>
</evidence>
<dbReference type="EMBL" id="CP024091">
    <property type="protein sequence ID" value="ATP55693.1"/>
    <property type="molecule type" value="Genomic_DNA"/>
</dbReference>
<keyword evidence="4" id="KW-0804">Transcription</keyword>
<organism evidence="7 8">
    <name type="scientific">Pedobacter ginsengisoli</name>
    <dbReference type="NCBI Taxonomy" id="363852"/>
    <lineage>
        <taxon>Bacteria</taxon>
        <taxon>Pseudomonadati</taxon>
        <taxon>Bacteroidota</taxon>
        <taxon>Sphingobacteriia</taxon>
        <taxon>Sphingobacteriales</taxon>
        <taxon>Sphingobacteriaceae</taxon>
        <taxon>Pedobacter</taxon>
    </lineage>
</organism>
<dbReference type="InterPro" id="IPR014284">
    <property type="entry name" value="RNA_pol_sigma-70_dom"/>
</dbReference>
<keyword evidence="3" id="KW-0731">Sigma factor</keyword>
<keyword evidence="2" id="KW-0805">Transcription regulation</keyword>
<dbReference type="PANTHER" id="PTHR43133">
    <property type="entry name" value="RNA POLYMERASE ECF-TYPE SIGMA FACTO"/>
    <property type="match status" value="1"/>
</dbReference>
<keyword evidence="8" id="KW-1185">Reference proteome</keyword>
<dbReference type="InterPro" id="IPR013325">
    <property type="entry name" value="RNA_pol_sigma_r2"/>
</dbReference>
<dbReference type="InterPro" id="IPR013249">
    <property type="entry name" value="RNA_pol_sigma70_r4_t2"/>
</dbReference>
<dbReference type="InterPro" id="IPR036388">
    <property type="entry name" value="WH-like_DNA-bd_sf"/>
</dbReference>
<dbReference type="Proteomes" id="UP000223749">
    <property type="component" value="Chromosome"/>
</dbReference>
<dbReference type="Gene3D" id="1.10.10.10">
    <property type="entry name" value="Winged helix-like DNA-binding domain superfamily/Winged helix DNA-binding domain"/>
    <property type="match status" value="1"/>
</dbReference>
<dbReference type="Pfam" id="PF04542">
    <property type="entry name" value="Sigma70_r2"/>
    <property type="match status" value="1"/>
</dbReference>
<evidence type="ECO:0000259" key="6">
    <source>
        <dbReference type="Pfam" id="PF08281"/>
    </source>
</evidence>
<dbReference type="SUPFAM" id="SSF88946">
    <property type="entry name" value="Sigma2 domain of RNA polymerase sigma factors"/>
    <property type="match status" value="1"/>
</dbReference>
<sequence length="188" mass="22116">MNKVHNLKVLWDRTRNGEQKSFALLHKALYPDLFRYAITMIQDTDVVDDLLQELFIKFWENRVKIGEITNVRAYFYRSTRCILLDHIRRSQLKAAKLDAMPIAEFEFSNEDAIISREQDVELKEAMIGAINNLPLKQREVIHMRFYQDLNYNQIAAITGIRYQSVVNQVYRAVQILRETCVLSNIYAA</sequence>
<evidence type="ECO:0000256" key="1">
    <source>
        <dbReference type="ARBA" id="ARBA00010641"/>
    </source>
</evidence>
<name>A0A2D1U271_9SPHI</name>
<proteinExistence type="inferred from homology"/>
<evidence type="ECO:0008006" key="9">
    <source>
        <dbReference type="Google" id="ProtNLM"/>
    </source>
</evidence>
<evidence type="ECO:0000259" key="5">
    <source>
        <dbReference type="Pfam" id="PF04542"/>
    </source>
</evidence>
<dbReference type="InterPro" id="IPR013324">
    <property type="entry name" value="RNA_pol_sigma_r3/r4-like"/>
</dbReference>
<dbReference type="NCBIfam" id="TIGR02937">
    <property type="entry name" value="sigma70-ECF"/>
    <property type="match status" value="1"/>
</dbReference>
<dbReference type="Pfam" id="PF08281">
    <property type="entry name" value="Sigma70_r4_2"/>
    <property type="match status" value="1"/>
</dbReference>
<protein>
    <recommendedName>
        <fullName evidence="9">RNA polymerase subunit sigma-24</fullName>
    </recommendedName>
</protein>
<dbReference type="GO" id="GO:0006352">
    <property type="term" value="P:DNA-templated transcription initiation"/>
    <property type="evidence" value="ECO:0007669"/>
    <property type="project" value="InterPro"/>
</dbReference>
<feature type="domain" description="RNA polymerase sigma factor 70 region 4 type 2" evidence="6">
    <location>
        <begin position="125"/>
        <end position="174"/>
    </location>
</feature>
<feature type="domain" description="RNA polymerase sigma-70 region 2" evidence="5">
    <location>
        <begin position="26"/>
        <end position="91"/>
    </location>
</feature>
<dbReference type="SUPFAM" id="SSF88659">
    <property type="entry name" value="Sigma3 and sigma4 domains of RNA polymerase sigma factors"/>
    <property type="match status" value="1"/>
</dbReference>
<dbReference type="Gene3D" id="1.10.1740.10">
    <property type="match status" value="1"/>
</dbReference>
<dbReference type="GO" id="GO:0003677">
    <property type="term" value="F:DNA binding"/>
    <property type="evidence" value="ECO:0007669"/>
    <property type="project" value="InterPro"/>
</dbReference>
<dbReference type="GO" id="GO:0016987">
    <property type="term" value="F:sigma factor activity"/>
    <property type="evidence" value="ECO:0007669"/>
    <property type="project" value="UniProtKB-KW"/>
</dbReference>
<dbReference type="KEGG" id="pgs:CPT03_04025"/>
<dbReference type="InterPro" id="IPR039425">
    <property type="entry name" value="RNA_pol_sigma-70-like"/>
</dbReference>
<gene>
    <name evidence="7" type="ORF">CPT03_04025</name>
</gene>